<gene>
    <name evidence="4" type="ORF">JYK02_30435</name>
</gene>
<dbReference type="EMBL" id="JAFIMU010000009">
    <property type="protein sequence ID" value="MBN8231839.1"/>
    <property type="molecule type" value="Genomic_DNA"/>
</dbReference>
<evidence type="ECO:0000313" key="5">
    <source>
        <dbReference type="Proteomes" id="UP000664052"/>
    </source>
</evidence>
<comment type="caution">
    <text evidence="4">The sequence shown here is derived from an EMBL/GenBank/DDBJ whole genome shotgun (WGS) entry which is preliminary data.</text>
</comment>
<feature type="compositionally biased region" description="Low complexity" evidence="1">
    <location>
        <begin position="230"/>
        <end position="243"/>
    </location>
</feature>
<organism evidence="4 5">
    <name type="scientific">Corallococcus macrosporus</name>
    <dbReference type="NCBI Taxonomy" id="35"/>
    <lineage>
        <taxon>Bacteria</taxon>
        <taxon>Pseudomonadati</taxon>
        <taxon>Myxococcota</taxon>
        <taxon>Myxococcia</taxon>
        <taxon>Myxococcales</taxon>
        <taxon>Cystobacterineae</taxon>
        <taxon>Myxococcaceae</taxon>
        <taxon>Corallococcus</taxon>
    </lineage>
</organism>
<dbReference type="InterPro" id="IPR019734">
    <property type="entry name" value="TPR_rpt"/>
</dbReference>
<dbReference type="InterPro" id="IPR011990">
    <property type="entry name" value="TPR-like_helical_dom_sf"/>
</dbReference>
<evidence type="ECO:0000256" key="2">
    <source>
        <dbReference type="SAM" id="Phobius"/>
    </source>
</evidence>
<evidence type="ECO:0000259" key="3">
    <source>
        <dbReference type="Pfam" id="PF13717"/>
    </source>
</evidence>
<feature type="compositionally biased region" description="Low complexity" evidence="1">
    <location>
        <begin position="134"/>
        <end position="167"/>
    </location>
</feature>
<feature type="transmembrane region" description="Helical" evidence="2">
    <location>
        <begin position="368"/>
        <end position="389"/>
    </location>
</feature>
<keyword evidence="5" id="KW-1185">Reference proteome</keyword>
<dbReference type="Gene3D" id="1.25.40.10">
    <property type="entry name" value="Tetratricopeptide repeat domain"/>
    <property type="match status" value="2"/>
</dbReference>
<feature type="compositionally biased region" description="Low complexity" evidence="1">
    <location>
        <begin position="192"/>
        <end position="206"/>
    </location>
</feature>
<evidence type="ECO:0000256" key="1">
    <source>
        <dbReference type="SAM" id="MobiDB-lite"/>
    </source>
</evidence>
<evidence type="ECO:0000313" key="4">
    <source>
        <dbReference type="EMBL" id="MBN8231839.1"/>
    </source>
</evidence>
<feature type="region of interest" description="Disordered" evidence="1">
    <location>
        <begin position="279"/>
        <end position="362"/>
    </location>
</feature>
<dbReference type="RefSeq" id="WP_207056230.1">
    <property type="nucleotide sequence ID" value="NZ_JAFIMU010000009.1"/>
</dbReference>
<dbReference type="PANTHER" id="PTHR12558">
    <property type="entry name" value="CELL DIVISION CYCLE 16,23,27"/>
    <property type="match status" value="1"/>
</dbReference>
<dbReference type="PANTHER" id="PTHR12558:SF13">
    <property type="entry name" value="CELL DIVISION CYCLE PROTEIN 27 HOMOLOG"/>
    <property type="match status" value="1"/>
</dbReference>
<feature type="compositionally biased region" description="Low complexity" evidence="1">
    <location>
        <begin position="213"/>
        <end position="222"/>
    </location>
</feature>
<dbReference type="SMART" id="SM00028">
    <property type="entry name" value="TPR"/>
    <property type="match status" value="4"/>
</dbReference>
<keyword evidence="2" id="KW-1133">Transmembrane helix</keyword>
<dbReference type="InterPro" id="IPR011723">
    <property type="entry name" value="Znf/thioredoxin_put"/>
</dbReference>
<feature type="compositionally biased region" description="Low complexity" evidence="1">
    <location>
        <begin position="175"/>
        <end position="185"/>
    </location>
</feature>
<sequence>MRIVCQKCAAAYAIDDRLITTKGVRAQCPRCRHLQLVKREASAASVTAPPEGAAPPAAEPKPPAAAPAPPVAREPRSNPASAPAQAAPRNVPAAARAPEAAPKQAPASDLFGDFGEMPELGPPGSVDPFADLGPPASRAPASLPSDPFANLGPAAPASSARAGAAAKPGPPVPDAPGVAAPSSPKLPDDPLLDFLGPAPGGLEPEGAAPPAPARASSAPTGAVSLGRMSARAPAQAAAPAAKPETNTSCRSCGKALTDAFDQALGICEDCKQRVPAAARESSVVVAPQVTAPPPSSGDLELPMMSSLDPAAASSGDDLSGGEPRSAGATALSPDSRVSSVKPARTSHITAAPVRSAQRGGSGGGSRSVVVGLLVLALLGGGGAAGYFLVYKPQQEQAARDAQPAAPAPVPPEVLAAVGRWKLQFLELEGTSAEHLAAGQKQLELDQRVAYTEAEESFQQALLLDPRGTDAIAGYVQALALGRGPGMDDNSFQEARELIQAAEGTSGKTPALLVAHANLLLARSRQPGNLEQAAQLATAVLAQPEASDAHKAEAHLVLGRSQVATSRELANQEFDAARKLAPNLKRVDYYSALAHEQAGQYGLALKQLSRRMQLDPQDWNSLEAAARIYVEVGETDRARKLYEDRLKAKAGDVRASLALAVLRYQAEGNARDAVRALKDLTKSAARYGPRDASEIWSHLAAAQRTAGNNAGAVEAATAALKVVPTMPEAHLQWFLVALAQKDVPMAREHLKGFQGRLEDAALEKVLEGRMHLLEGDAAGAQERFQQAVRLDDRRMDAKLLEGVAAASAKKRDEAFRLFYPVLEAREWDPLRLAPRPALSRFWLRPGETLLGVENVVKALGDRPEDVQPLLYEALVRFHQGDRQTADRLLQSVVDVNANSGGAQAYRALIALDAKSPQARGFAERAVGLERGLPVARLSLGLAQAESRDVAVAMRTLQSALDVAPKMLSAQTKLAELQVASKPQEARAVLEKVVGLDPSYFPAKKLLFKLDERG</sequence>
<feature type="region of interest" description="Disordered" evidence="1">
    <location>
        <begin position="42"/>
        <end position="247"/>
    </location>
</feature>
<feature type="compositionally biased region" description="Pro residues" evidence="1">
    <location>
        <begin position="57"/>
        <end position="72"/>
    </location>
</feature>
<name>A0ABS3DKI7_9BACT</name>
<protein>
    <submittedName>
        <fullName evidence="4">Zinc-ribbon domain-containing protein</fullName>
    </submittedName>
</protein>
<keyword evidence="2" id="KW-0472">Membrane</keyword>
<proteinExistence type="predicted"/>
<dbReference type="NCBIfam" id="TIGR02098">
    <property type="entry name" value="MJ0042_CXXC"/>
    <property type="match status" value="1"/>
</dbReference>
<feature type="compositionally biased region" description="Low complexity" evidence="1">
    <location>
        <begin position="77"/>
        <end position="107"/>
    </location>
</feature>
<reference evidence="4 5" key="1">
    <citation type="submission" date="2021-02" db="EMBL/GenBank/DDBJ databases">
        <title>De Novo genome assembly of isolated myxobacteria.</title>
        <authorList>
            <person name="Stevens D.C."/>
        </authorList>
    </citation>
    <scope>NUCLEOTIDE SEQUENCE [LARGE SCALE GENOMIC DNA]</scope>
    <source>
        <strain evidence="4 5">ATCC 29039</strain>
    </source>
</reference>
<dbReference type="Pfam" id="PF13717">
    <property type="entry name" value="Zn_ribbon_4"/>
    <property type="match status" value="1"/>
</dbReference>
<dbReference type="SUPFAM" id="SSF48452">
    <property type="entry name" value="TPR-like"/>
    <property type="match status" value="2"/>
</dbReference>
<keyword evidence="2" id="KW-0812">Transmembrane</keyword>
<dbReference type="Proteomes" id="UP000664052">
    <property type="component" value="Unassembled WGS sequence"/>
</dbReference>
<feature type="domain" description="Zinc finger/thioredoxin putative" evidence="3">
    <location>
        <begin position="1"/>
        <end position="33"/>
    </location>
</feature>
<accession>A0ABS3DKI7</accession>